<sequence length="222" mass="23207">MALVRARGLVKTFGSGRAARRVLDGADLDVERGEVVAVIGRSGTGKSTLLHLLGGLDRADDGVVEVAGQTVTGASERALSALRRRHVGFVFQFFHLLPELSGEGNVLLAASVRGAAPRAADRGRGLIGRLGLDPVRHALPSELSGGEQQRFAIARALVNDPSLLLADEPTGNLDPVAGAEVLRLLREAADEGRGIVLVTHDDAAAAIADRVLRLTDGRLVDA</sequence>
<dbReference type="InterPro" id="IPR015854">
    <property type="entry name" value="ABC_transpr_LolD-like"/>
</dbReference>
<dbReference type="CDD" id="cd03255">
    <property type="entry name" value="ABC_MJ0796_LolCDE_FtsE"/>
    <property type="match status" value="1"/>
</dbReference>
<evidence type="ECO:0000313" key="5">
    <source>
        <dbReference type="EMBL" id="CAA9488758.1"/>
    </source>
</evidence>
<accession>A0A6J4SDA9</accession>
<feature type="domain" description="ABC transporter" evidence="4">
    <location>
        <begin position="4"/>
        <end position="222"/>
    </location>
</feature>
<dbReference type="EMBL" id="CADCVJ010000211">
    <property type="protein sequence ID" value="CAA9488758.1"/>
    <property type="molecule type" value="Genomic_DNA"/>
</dbReference>
<dbReference type="SMART" id="SM00382">
    <property type="entry name" value="AAA"/>
    <property type="match status" value="1"/>
</dbReference>
<dbReference type="GO" id="GO:0098796">
    <property type="term" value="C:membrane protein complex"/>
    <property type="evidence" value="ECO:0007669"/>
    <property type="project" value="UniProtKB-ARBA"/>
</dbReference>
<dbReference type="InterPro" id="IPR017911">
    <property type="entry name" value="MacB-like_ATP-bd"/>
</dbReference>
<dbReference type="Gene3D" id="3.40.50.300">
    <property type="entry name" value="P-loop containing nucleotide triphosphate hydrolases"/>
    <property type="match status" value="1"/>
</dbReference>
<dbReference type="GO" id="GO:0016887">
    <property type="term" value="F:ATP hydrolysis activity"/>
    <property type="evidence" value="ECO:0007669"/>
    <property type="project" value="InterPro"/>
</dbReference>
<evidence type="ECO:0000256" key="3">
    <source>
        <dbReference type="ARBA" id="ARBA00022840"/>
    </source>
</evidence>
<evidence type="ECO:0000256" key="2">
    <source>
        <dbReference type="ARBA" id="ARBA00022741"/>
    </source>
</evidence>
<reference evidence="5" key="1">
    <citation type="submission" date="2020-02" db="EMBL/GenBank/DDBJ databases">
        <authorList>
            <person name="Meier V. D."/>
        </authorList>
    </citation>
    <scope>NUCLEOTIDE SEQUENCE</scope>
    <source>
        <strain evidence="5">AVDCRST_MAG38</strain>
    </source>
</reference>
<dbReference type="Pfam" id="PF00005">
    <property type="entry name" value="ABC_tran"/>
    <property type="match status" value="1"/>
</dbReference>
<dbReference type="PROSITE" id="PS00211">
    <property type="entry name" value="ABC_TRANSPORTER_1"/>
    <property type="match status" value="1"/>
</dbReference>
<dbReference type="InterPro" id="IPR017871">
    <property type="entry name" value="ABC_transporter-like_CS"/>
</dbReference>
<dbReference type="SUPFAM" id="SSF52540">
    <property type="entry name" value="P-loop containing nucleoside triphosphate hydrolases"/>
    <property type="match status" value="1"/>
</dbReference>
<dbReference type="GO" id="GO:0005886">
    <property type="term" value="C:plasma membrane"/>
    <property type="evidence" value="ECO:0007669"/>
    <property type="project" value="TreeGrafter"/>
</dbReference>
<keyword evidence="3 5" id="KW-0067">ATP-binding</keyword>
<evidence type="ECO:0000256" key="1">
    <source>
        <dbReference type="ARBA" id="ARBA00022448"/>
    </source>
</evidence>
<dbReference type="InterPro" id="IPR003439">
    <property type="entry name" value="ABC_transporter-like_ATP-bd"/>
</dbReference>
<name>A0A6J4SDA9_9ACTN</name>
<organism evidence="5">
    <name type="scientific">uncultured Solirubrobacteraceae bacterium</name>
    <dbReference type="NCBI Taxonomy" id="1162706"/>
    <lineage>
        <taxon>Bacteria</taxon>
        <taxon>Bacillati</taxon>
        <taxon>Actinomycetota</taxon>
        <taxon>Thermoleophilia</taxon>
        <taxon>Solirubrobacterales</taxon>
        <taxon>Solirubrobacteraceae</taxon>
        <taxon>environmental samples</taxon>
    </lineage>
</organism>
<dbReference type="PANTHER" id="PTHR24220">
    <property type="entry name" value="IMPORT ATP-BINDING PROTEIN"/>
    <property type="match status" value="1"/>
</dbReference>
<dbReference type="InterPro" id="IPR003593">
    <property type="entry name" value="AAA+_ATPase"/>
</dbReference>
<proteinExistence type="predicted"/>
<dbReference type="FunFam" id="3.40.50.300:FF:000032">
    <property type="entry name" value="Export ABC transporter ATP-binding protein"/>
    <property type="match status" value="1"/>
</dbReference>
<evidence type="ECO:0000259" key="4">
    <source>
        <dbReference type="PROSITE" id="PS50893"/>
    </source>
</evidence>
<keyword evidence="1" id="KW-0813">Transport</keyword>
<gene>
    <name evidence="5" type="ORF">AVDCRST_MAG38-2497</name>
</gene>
<dbReference type="GO" id="GO:0022857">
    <property type="term" value="F:transmembrane transporter activity"/>
    <property type="evidence" value="ECO:0007669"/>
    <property type="project" value="TreeGrafter"/>
</dbReference>
<dbReference type="AlphaFoldDB" id="A0A6J4SDA9"/>
<keyword evidence="2" id="KW-0547">Nucleotide-binding</keyword>
<dbReference type="InterPro" id="IPR027417">
    <property type="entry name" value="P-loop_NTPase"/>
</dbReference>
<protein>
    <submittedName>
        <fullName evidence="5">ABC transporter, ATP-binding protein</fullName>
    </submittedName>
</protein>
<dbReference type="PROSITE" id="PS50893">
    <property type="entry name" value="ABC_TRANSPORTER_2"/>
    <property type="match status" value="1"/>
</dbReference>
<dbReference type="GO" id="GO:0005524">
    <property type="term" value="F:ATP binding"/>
    <property type="evidence" value="ECO:0007669"/>
    <property type="project" value="UniProtKB-KW"/>
</dbReference>